<dbReference type="PANTHER" id="PTHR46609:SF8">
    <property type="entry name" value="YQAJ VIRAL RECOMBINASE DOMAIN-CONTAINING PROTEIN"/>
    <property type="match status" value="1"/>
</dbReference>
<dbReference type="InterPro" id="IPR051703">
    <property type="entry name" value="NF-kappa-B_Signaling_Reg"/>
</dbReference>
<evidence type="ECO:0000313" key="1">
    <source>
        <dbReference type="EMBL" id="KAJ8884478.1"/>
    </source>
</evidence>
<name>A0ABQ9HJG1_9NEOP</name>
<proteinExistence type="predicted"/>
<evidence type="ECO:0000313" key="2">
    <source>
        <dbReference type="Proteomes" id="UP001159363"/>
    </source>
</evidence>
<dbReference type="InterPro" id="IPR011335">
    <property type="entry name" value="Restrct_endonuc-II-like"/>
</dbReference>
<reference evidence="1 2" key="1">
    <citation type="submission" date="2023-02" db="EMBL/GenBank/DDBJ databases">
        <title>LHISI_Scaffold_Assembly.</title>
        <authorList>
            <person name="Stuart O.P."/>
            <person name="Cleave R."/>
            <person name="Magrath M.J.L."/>
            <person name="Mikheyev A.S."/>
        </authorList>
    </citation>
    <scope>NUCLEOTIDE SEQUENCE [LARGE SCALE GENOMIC DNA]</scope>
    <source>
        <strain evidence="1">Daus_M_001</strain>
        <tissue evidence="1">Leg muscle</tissue>
    </source>
</reference>
<dbReference type="PANTHER" id="PTHR46609">
    <property type="entry name" value="EXONUCLEASE, PHAGE-TYPE/RECB, C-TERMINAL DOMAIN-CONTAINING PROTEIN"/>
    <property type="match status" value="1"/>
</dbReference>
<organism evidence="1 2">
    <name type="scientific">Dryococelus australis</name>
    <dbReference type="NCBI Taxonomy" id="614101"/>
    <lineage>
        <taxon>Eukaryota</taxon>
        <taxon>Metazoa</taxon>
        <taxon>Ecdysozoa</taxon>
        <taxon>Arthropoda</taxon>
        <taxon>Hexapoda</taxon>
        <taxon>Insecta</taxon>
        <taxon>Pterygota</taxon>
        <taxon>Neoptera</taxon>
        <taxon>Polyneoptera</taxon>
        <taxon>Phasmatodea</taxon>
        <taxon>Verophasmatodea</taxon>
        <taxon>Anareolatae</taxon>
        <taxon>Phasmatidae</taxon>
        <taxon>Eurycanthinae</taxon>
        <taxon>Dryococelus</taxon>
    </lineage>
</organism>
<dbReference type="Proteomes" id="UP001159363">
    <property type="component" value="Chromosome 4"/>
</dbReference>
<keyword evidence="2" id="KW-1185">Reference proteome</keyword>
<dbReference type="Gene3D" id="3.90.320.10">
    <property type="match status" value="1"/>
</dbReference>
<dbReference type="InterPro" id="IPR011604">
    <property type="entry name" value="PDDEXK-like_dom_sf"/>
</dbReference>
<dbReference type="SUPFAM" id="SSF52980">
    <property type="entry name" value="Restriction endonuclease-like"/>
    <property type="match status" value="1"/>
</dbReference>
<protein>
    <recommendedName>
        <fullName evidence="3">YqaJ viral recombinase domain-containing protein</fullName>
    </recommendedName>
</protein>
<comment type="caution">
    <text evidence="1">The sequence shown here is derived from an EMBL/GenBank/DDBJ whole genome shotgun (WGS) entry which is preliminary data.</text>
</comment>
<evidence type="ECO:0008006" key="3">
    <source>
        <dbReference type="Google" id="ProtNLM"/>
    </source>
</evidence>
<dbReference type="EMBL" id="JARBHB010000005">
    <property type="protein sequence ID" value="KAJ8884478.1"/>
    <property type="molecule type" value="Genomic_DNA"/>
</dbReference>
<gene>
    <name evidence="1" type="ORF">PR048_016335</name>
</gene>
<sequence>MEYGCCNEYVAIKWFEKVTGLGVQQCGLFVDLHHGASPDGLVAEDSILEVKCVPSAQGIGLKAMAGQRKGVYVQLNREIMRPGASHGPVLAVCAVTDLQPTCLLALTTWPVSEVASQL</sequence>
<accession>A0ABQ9HJG1</accession>